<reference evidence="3 4" key="1">
    <citation type="submission" date="2021-06" db="EMBL/GenBank/DDBJ databases">
        <title>Sphingomonas sp. XMGL2, whole genome shotgun sequencing project.</title>
        <authorList>
            <person name="Zhao G."/>
            <person name="Shen L."/>
        </authorList>
    </citation>
    <scope>NUCLEOTIDE SEQUENCE [LARGE SCALE GENOMIC DNA]</scope>
    <source>
        <strain evidence="3 4">XMGL2</strain>
    </source>
</reference>
<sequence>MASYRSRAQRGALAGLLASWTLAAAPAEAQLFWNPPDFRGAPVNGGEEGMGQPMPGATPAELSAHLLWNLRAGLNVAALQCQFSPTLGTVRNYNDLIAHHAKELAGAYATLGKYFLRTKGKGKPGQLALDQYNTKTYNGFSTLRAQLGFCQTASQIGREALTLPKGQLLTYAKAHMREFRNSLVPAYERVFNMAAWPTYPTPRLDDACWTKADLLKYSCGNWRAVSLAQPTPAPAPAANPVSLAQPTPAAGAPRGS</sequence>
<feature type="signal peptide" evidence="2">
    <location>
        <begin position="1"/>
        <end position="29"/>
    </location>
</feature>
<evidence type="ECO:0000313" key="4">
    <source>
        <dbReference type="Proteomes" id="UP000776276"/>
    </source>
</evidence>
<keyword evidence="4" id="KW-1185">Reference proteome</keyword>
<dbReference type="EMBL" id="JAHKRT010000001">
    <property type="protein sequence ID" value="MBU3076740.1"/>
    <property type="molecule type" value="Genomic_DNA"/>
</dbReference>
<feature type="region of interest" description="Disordered" evidence="1">
    <location>
        <begin position="233"/>
        <end position="256"/>
    </location>
</feature>
<evidence type="ECO:0000256" key="1">
    <source>
        <dbReference type="SAM" id="MobiDB-lite"/>
    </source>
</evidence>
<evidence type="ECO:0000313" key="3">
    <source>
        <dbReference type="EMBL" id="MBU3076740.1"/>
    </source>
</evidence>
<accession>A0ABS6BEK0</accession>
<organism evidence="3 4">
    <name type="scientific">Sphingomonas quercus</name>
    <dbReference type="NCBI Taxonomy" id="2842451"/>
    <lineage>
        <taxon>Bacteria</taxon>
        <taxon>Pseudomonadati</taxon>
        <taxon>Pseudomonadota</taxon>
        <taxon>Alphaproteobacteria</taxon>
        <taxon>Sphingomonadales</taxon>
        <taxon>Sphingomonadaceae</taxon>
        <taxon>Sphingomonas</taxon>
    </lineage>
</organism>
<feature type="chain" id="PRO_5045246326" evidence="2">
    <location>
        <begin position="30"/>
        <end position="256"/>
    </location>
</feature>
<keyword evidence="2" id="KW-0732">Signal</keyword>
<proteinExistence type="predicted"/>
<protein>
    <submittedName>
        <fullName evidence="3">Uncharacterized protein</fullName>
    </submittedName>
</protein>
<dbReference type="Proteomes" id="UP000776276">
    <property type="component" value="Unassembled WGS sequence"/>
</dbReference>
<dbReference type="RefSeq" id="WP_216319448.1">
    <property type="nucleotide sequence ID" value="NZ_JAHKRT010000001.1"/>
</dbReference>
<evidence type="ECO:0000256" key="2">
    <source>
        <dbReference type="SAM" id="SignalP"/>
    </source>
</evidence>
<gene>
    <name evidence="3" type="ORF">KOF26_02585</name>
</gene>
<name>A0ABS6BEK0_9SPHN</name>
<comment type="caution">
    <text evidence="3">The sequence shown here is derived from an EMBL/GenBank/DDBJ whole genome shotgun (WGS) entry which is preliminary data.</text>
</comment>